<feature type="compositionally biased region" description="Basic residues" evidence="2">
    <location>
        <begin position="590"/>
        <end position="602"/>
    </location>
</feature>
<dbReference type="InterPro" id="IPR012436">
    <property type="entry name" value="DUF1633"/>
</dbReference>
<feature type="coiled-coil region" evidence="1">
    <location>
        <begin position="454"/>
        <end position="481"/>
    </location>
</feature>
<name>A0A8S9J296_BRACR</name>
<sequence length="890" mass="100103">MCSSFTFPRPTTTADDLENLYKVYGVYRSVVLDLAGMHENPETVREGYYGAYLSFFHSCGLIFPIPEPILEVLAELGLSLTQLLPNFLRHLVAFLVKAREEGLAFGLSKFPDDLENLYKVYGVDRSVVLDLAGMHETSVTVREGYYGAYLSFFHSCGLIFPIPEPILEVLAELGLSLTQLLPNFLRHLVAFLVKAREEGLAFGLSKFRRHFIEEIPYRNERWRKQFFVFKMDRASMGDFDFSKLPRRWGENIVPSGSSLMSDEIRGLMRVLQRGRSNRFTFDPTRIQTVFALPTQSSDRLTRQLVRRSSFRTSGSTSRSRASGKSPLILIHDFDDEDVLGETRPPVSLSPGSKDETAAATRKRRRSSEGALPGSSRPRFVSEGDGSSFAAQSDLISLAGRMRSAVCRLPSLAYSVEREAYAKVAVASSKVMEAFNEYVVTMEDHVVASRNDKKIESIGFEIKRLSEELETIKREGKKDAEKIEALTEDWRRVHLENEALTSQMVAQRARIVALVVERDRDVRRASRIDRRDIAEKYREVLESLKDRWASKKKEVSAEIRLQEVTANIDLLNELKDGGLTVDAELARIKGKGRRLRGSCRPSRRAGLETPLLQPSTQGVKDPEGEKYVARGKSCSPTGSEGRDRPPKRAKTNGSDRHPGVSGEVPVAKPLHWQFSHSEDCPITKDSDSVAHLARHFKPAGYPLPSLRKMTEREAYVKMVVAHAKVVRELNLGLKMAQDRERANAAQLATAEKLRDQAASFEARLRVAKRAMADSYLDVLVSLKEKWEKKKVATDCEARLREVVANIDLLKEIMGKNLLASDELSRLRAKEIELRSEVDVTATSNFSVGKLDLPQISEDLPEDFFDKVPSAADDAVRCSGDRFEDGEFSIEE</sequence>
<dbReference type="EMBL" id="QGKY02001015">
    <property type="protein sequence ID" value="KAF2575376.1"/>
    <property type="molecule type" value="Genomic_DNA"/>
</dbReference>
<evidence type="ECO:0000256" key="1">
    <source>
        <dbReference type="SAM" id="Coils"/>
    </source>
</evidence>
<protein>
    <submittedName>
        <fullName evidence="3">Uncharacterized protein</fullName>
    </submittedName>
</protein>
<proteinExistence type="predicted"/>
<feature type="region of interest" description="Disordered" evidence="2">
    <location>
        <begin position="340"/>
        <end position="386"/>
    </location>
</feature>
<feature type="region of interest" description="Disordered" evidence="2">
    <location>
        <begin position="590"/>
        <end position="663"/>
    </location>
</feature>
<keyword evidence="1" id="KW-0175">Coiled coil</keyword>
<evidence type="ECO:0000313" key="3">
    <source>
        <dbReference type="EMBL" id="KAF2575376.1"/>
    </source>
</evidence>
<reference evidence="3" key="1">
    <citation type="submission" date="2019-12" db="EMBL/GenBank/DDBJ databases">
        <title>Genome sequencing and annotation of Brassica cretica.</title>
        <authorList>
            <person name="Studholme D.J."/>
            <person name="Sarris P.F."/>
        </authorList>
    </citation>
    <scope>NUCLEOTIDE SEQUENCE</scope>
    <source>
        <strain evidence="3">PFS-102/07</strain>
        <tissue evidence="3">Leaf</tissue>
    </source>
</reference>
<gene>
    <name evidence="3" type="ORF">F2Q70_00002248</name>
</gene>
<accession>A0A8S9J296</accession>
<comment type="caution">
    <text evidence="3">The sequence shown here is derived from an EMBL/GenBank/DDBJ whole genome shotgun (WGS) entry which is preliminary data.</text>
</comment>
<dbReference type="Pfam" id="PF07794">
    <property type="entry name" value="DUF1633"/>
    <property type="match status" value="1"/>
</dbReference>
<evidence type="ECO:0000256" key="2">
    <source>
        <dbReference type="SAM" id="MobiDB-lite"/>
    </source>
</evidence>
<dbReference type="AlphaFoldDB" id="A0A8S9J296"/>
<organism evidence="3">
    <name type="scientific">Brassica cretica</name>
    <name type="common">Mustard</name>
    <dbReference type="NCBI Taxonomy" id="69181"/>
    <lineage>
        <taxon>Eukaryota</taxon>
        <taxon>Viridiplantae</taxon>
        <taxon>Streptophyta</taxon>
        <taxon>Embryophyta</taxon>
        <taxon>Tracheophyta</taxon>
        <taxon>Spermatophyta</taxon>
        <taxon>Magnoliopsida</taxon>
        <taxon>eudicotyledons</taxon>
        <taxon>Gunneridae</taxon>
        <taxon>Pentapetalae</taxon>
        <taxon>rosids</taxon>
        <taxon>malvids</taxon>
        <taxon>Brassicales</taxon>
        <taxon>Brassicaceae</taxon>
        <taxon>Brassiceae</taxon>
        <taxon>Brassica</taxon>
    </lineage>
</organism>